<comment type="similarity">
    <text evidence="9 10">Belongs to the thiamine-phosphate synthase family.</text>
</comment>
<dbReference type="AlphaFoldDB" id="A0ABD5WBL3"/>
<keyword evidence="5 9" id="KW-0784">Thiamine biosynthesis</keyword>
<feature type="binding site" evidence="9">
    <location>
        <begin position="37"/>
        <end position="41"/>
    </location>
    <ligand>
        <name>4-amino-2-methyl-5-(diphosphooxymethyl)pyrimidine</name>
        <dbReference type="ChEBI" id="CHEBI:57841"/>
    </ligand>
</feature>
<evidence type="ECO:0000256" key="8">
    <source>
        <dbReference type="ARBA" id="ARBA00047883"/>
    </source>
</evidence>
<keyword evidence="4 9" id="KW-0460">Magnesium</keyword>
<evidence type="ECO:0000256" key="2">
    <source>
        <dbReference type="ARBA" id="ARBA00022679"/>
    </source>
</evidence>
<comment type="pathway">
    <text evidence="1 9 11">Cofactor biosynthesis; thiamine diphosphate biosynthesis; thiamine phosphate from 4-amino-2-methyl-5-diphosphomethylpyrimidine and 4-methyl-5-(2-phosphoethyl)-thiazole: step 1/1.</text>
</comment>
<feature type="binding site" evidence="9">
    <location>
        <begin position="187"/>
        <end position="188"/>
    </location>
    <ligand>
        <name>2-[(2R,5Z)-2-carboxy-4-methylthiazol-5(2H)-ylidene]ethyl phosphate</name>
        <dbReference type="ChEBI" id="CHEBI:62899"/>
    </ligand>
</feature>
<dbReference type="InterPro" id="IPR036206">
    <property type="entry name" value="ThiamineP_synth_sf"/>
</dbReference>
<evidence type="ECO:0000313" key="14">
    <source>
        <dbReference type="Proteomes" id="UP001596461"/>
    </source>
</evidence>
<dbReference type="InterPro" id="IPR034291">
    <property type="entry name" value="TMP_synthase"/>
</dbReference>
<evidence type="ECO:0000256" key="6">
    <source>
        <dbReference type="ARBA" id="ARBA00047334"/>
    </source>
</evidence>
<evidence type="ECO:0000256" key="7">
    <source>
        <dbReference type="ARBA" id="ARBA00047851"/>
    </source>
</evidence>
<evidence type="ECO:0000313" key="13">
    <source>
        <dbReference type="EMBL" id="MFC7068701.1"/>
    </source>
</evidence>
<evidence type="ECO:0000256" key="5">
    <source>
        <dbReference type="ARBA" id="ARBA00022977"/>
    </source>
</evidence>
<dbReference type="NCBIfam" id="TIGR00693">
    <property type="entry name" value="thiE"/>
    <property type="match status" value="1"/>
</dbReference>
<dbReference type="RefSeq" id="WP_284033478.1">
    <property type="nucleotide sequence ID" value="NZ_CP126155.1"/>
</dbReference>
<sequence>MERTLSTYLVTQADRTAGRGTVAVVREAIAGGVDAVQLREKHASASDRYELGRRLRELTADAGVPLIVNDRIDLAAALDADGVHLGDDDLPVGVARDRLGADAIVGRSVSTVAAAREAEAAGADYLGVGAVFATGTKDTRASASEIGVDTVAAVADAVSVPTVAIGGIEPGNAGRVVAAGADGVAVVTAVTEAADPAAATRELRAAVEAQREAVSG</sequence>
<feature type="binding site" evidence="9">
    <location>
        <begin position="134"/>
        <end position="136"/>
    </location>
    <ligand>
        <name>2-[(2R,5Z)-2-carboxy-4-methylthiazol-5(2H)-ylidene]ethyl phosphate</name>
        <dbReference type="ChEBI" id="CHEBI:62899"/>
    </ligand>
</feature>
<reference evidence="13 14" key="1">
    <citation type="journal article" date="2019" name="Int. J. Syst. Evol. Microbiol.">
        <title>The Global Catalogue of Microorganisms (GCM) 10K type strain sequencing project: providing services to taxonomists for standard genome sequencing and annotation.</title>
        <authorList>
            <consortium name="The Broad Institute Genomics Platform"/>
            <consortium name="The Broad Institute Genome Sequencing Center for Infectious Disease"/>
            <person name="Wu L."/>
            <person name="Ma J."/>
        </authorList>
    </citation>
    <scope>NUCLEOTIDE SEQUENCE [LARGE SCALE GENOMIC DNA]</scope>
    <source>
        <strain evidence="13 14">DT31</strain>
    </source>
</reference>
<accession>A0ABD5WBL3</accession>
<evidence type="ECO:0000256" key="11">
    <source>
        <dbReference type="RuleBase" id="RU004253"/>
    </source>
</evidence>
<feature type="domain" description="Thiamine phosphate synthase/TenI" evidence="12">
    <location>
        <begin position="8"/>
        <end position="190"/>
    </location>
</feature>
<dbReference type="HAMAP" id="MF_00097">
    <property type="entry name" value="TMP_synthase"/>
    <property type="match status" value="1"/>
</dbReference>
<feature type="binding site" evidence="9">
    <location>
        <position position="137"/>
    </location>
    <ligand>
        <name>4-amino-2-methyl-5-(diphosphooxymethyl)pyrimidine</name>
        <dbReference type="ChEBI" id="CHEBI:57841"/>
    </ligand>
</feature>
<keyword evidence="14" id="KW-1185">Reference proteome</keyword>
<proteinExistence type="inferred from homology"/>
<dbReference type="InterPro" id="IPR013785">
    <property type="entry name" value="Aldolase_TIM"/>
</dbReference>
<protein>
    <recommendedName>
        <fullName evidence="9">Thiamine-phosphate synthase</fullName>
        <shortName evidence="9">TP synthase</shortName>
        <shortName evidence="9">TPS</shortName>
        <ecNumber evidence="9">2.5.1.3</ecNumber>
    </recommendedName>
    <alternativeName>
        <fullName evidence="9">Thiamine-phosphate pyrophosphorylase</fullName>
        <shortName evidence="9">TMP pyrophosphorylase</shortName>
        <shortName evidence="9">TMP-PPase</shortName>
    </alternativeName>
</protein>
<organism evidence="13 14">
    <name type="scientific">Halobaculum lipolyticum</name>
    <dbReference type="NCBI Taxonomy" id="3032001"/>
    <lineage>
        <taxon>Archaea</taxon>
        <taxon>Methanobacteriati</taxon>
        <taxon>Methanobacteriota</taxon>
        <taxon>Stenosarchaea group</taxon>
        <taxon>Halobacteria</taxon>
        <taxon>Halobacteriales</taxon>
        <taxon>Haloferacaceae</taxon>
        <taxon>Halobaculum</taxon>
    </lineage>
</organism>
<dbReference type="Gene3D" id="3.20.20.70">
    <property type="entry name" value="Aldolase class I"/>
    <property type="match status" value="1"/>
</dbReference>
<evidence type="ECO:0000256" key="1">
    <source>
        <dbReference type="ARBA" id="ARBA00005165"/>
    </source>
</evidence>
<dbReference type="Pfam" id="PF02581">
    <property type="entry name" value="TMP-TENI"/>
    <property type="match status" value="1"/>
</dbReference>
<comment type="cofactor">
    <cofactor evidence="9">
        <name>Mg(2+)</name>
        <dbReference type="ChEBI" id="CHEBI:18420"/>
    </cofactor>
    <text evidence="9">Binds 1 Mg(2+) ion per subunit.</text>
</comment>
<dbReference type="PANTHER" id="PTHR20857">
    <property type="entry name" value="THIAMINE-PHOSPHATE PYROPHOSPHORYLASE"/>
    <property type="match status" value="1"/>
</dbReference>
<comment type="function">
    <text evidence="9">Condenses 4-methyl-5-(beta-hydroxyethyl)thiazole monophosphate (THZ-P) and 2-methyl-4-amino-5-hydroxymethyl pyrimidine pyrophosphate (HMP-PP) to form thiamine monophosphate (TMP).</text>
</comment>
<evidence type="ECO:0000256" key="10">
    <source>
        <dbReference type="RuleBase" id="RU003826"/>
    </source>
</evidence>
<dbReference type="EC" id="2.5.1.3" evidence="9"/>
<gene>
    <name evidence="9 13" type="primary">thiE</name>
    <name evidence="13" type="ORF">ACFQL9_03530</name>
</gene>
<feature type="binding site" evidence="9">
    <location>
        <position position="167"/>
    </location>
    <ligand>
        <name>2-[(2R,5Z)-2-carboxy-4-methylthiazol-5(2H)-ylidene]ethyl phosphate</name>
        <dbReference type="ChEBI" id="CHEBI:62899"/>
    </ligand>
</feature>
<dbReference type="GO" id="GO:0009229">
    <property type="term" value="P:thiamine diphosphate biosynthetic process"/>
    <property type="evidence" value="ECO:0007669"/>
    <property type="project" value="UniProtKB-UniRule"/>
</dbReference>
<evidence type="ECO:0000256" key="4">
    <source>
        <dbReference type="ARBA" id="ARBA00022842"/>
    </source>
</evidence>
<comment type="catalytic activity">
    <reaction evidence="8 9 10">
        <text>2-[(2R,5Z)-2-carboxy-4-methylthiazol-5(2H)-ylidene]ethyl phosphate + 4-amino-2-methyl-5-(diphosphooxymethyl)pyrimidine + 2 H(+) = thiamine phosphate + CO2 + diphosphate</text>
        <dbReference type="Rhea" id="RHEA:47844"/>
        <dbReference type="ChEBI" id="CHEBI:15378"/>
        <dbReference type="ChEBI" id="CHEBI:16526"/>
        <dbReference type="ChEBI" id="CHEBI:33019"/>
        <dbReference type="ChEBI" id="CHEBI:37575"/>
        <dbReference type="ChEBI" id="CHEBI:57841"/>
        <dbReference type="ChEBI" id="CHEBI:62899"/>
        <dbReference type="EC" id="2.5.1.3"/>
    </reaction>
</comment>
<comment type="catalytic activity">
    <reaction evidence="7 9 10">
        <text>2-(2-carboxy-4-methylthiazol-5-yl)ethyl phosphate + 4-amino-2-methyl-5-(diphosphooxymethyl)pyrimidine + 2 H(+) = thiamine phosphate + CO2 + diphosphate</text>
        <dbReference type="Rhea" id="RHEA:47848"/>
        <dbReference type="ChEBI" id="CHEBI:15378"/>
        <dbReference type="ChEBI" id="CHEBI:16526"/>
        <dbReference type="ChEBI" id="CHEBI:33019"/>
        <dbReference type="ChEBI" id="CHEBI:37575"/>
        <dbReference type="ChEBI" id="CHEBI:57841"/>
        <dbReference type="ChEBI" id="CHEBI:62890"/>
        <dbReference type="EC" id="2.5.1.3"/>
    </reaction>
</comment>
<feature type="binding site" evidence="9">
    <location>
        <position position="69"/>
    </location>
    <ligand>
        <name>4-amino-2-methyl-5-(diphosphooxymethyl)pyrimidine</name>
        <dbReference type="ChEBI" id="CHEBI:57841"/>
    </ligand>
</feature>
<feature type="binding site" evidence="9">
    <location>
        <position position="108"/>
    </location>
    <ligand>
        <name>4-amino-2-methyl-5-(diphosphooxymethyl)pyrimidine</name>
        <dbReference type="ChEBI" id="CHEBI:57841"/>
    </ligand>
</feature>
<feature type="binding site" evidence="9">
    <location>
        <position position="89"/>
    </location>
    <ligand>
        <name>Mg(2+)</name>
        <dbReference type="ChEBI" id="CHEBI:18420"/>
    </ligand>
</feature>
<dbReference type="CDD" id="cd00564">
    <property type="entry name" value="TMP_TenI"/>
    <property type="match status" value="1"/>
</dbReference>
<evidence type="ECO:0000256" key="3">
    <source>
        <dbReference type="ARBA" id="ARBA00022723"/>
    </source>
</evidence>
<name>A0ABD5WBL3_9EURY</name>
<dbReference type="Proteomes" id="UP001596461">
    <property type="component" value="Unassembled WGS sequence"/>
</dbReference>
<dbReference type="GO" id="GO:0004789">
    <property type="term" value="F:thiamine-phosphate diphosphorylase activity"/>
    <property type="evidence" value="ECO:0007669"/>
    <property type="project" value="UniProtKB-UniRule"/>
</dbReference>
<dbReference type="PANTHER" id="PTHR20857:SF15">
    <property type="entry name" value="THIAMINE-PHOSPHATE SYNTHASE"/>
    <property type="match status" value="1"/>
</dbReference>
<comment type="caution">
    <text evidence="13">The sequence shown here is derived from an EMBL/GenBank/DDBJ whole genome shotgun (WGS) entry which is preliminary data.</text>
</comment>
<keyword evidence="3 9" id="KW-0479">Metal-binding</keyword>
<dbReference type="FunFam" id="3.20.20.70:FF:000096">
    <property type="entry name" value="Thiamine-phosphate synthase"/>
    <property type="match status" value="1"/>
</dbReference>
<dbReference type="InterPro" id="IPR022998">
    <property type="entry name" value="ThiamineP_synth_TenI"/>
</dbReference>
<evidence type="ECO:0000259" key="12">
    <source>
        <dbReference type="Pfam" id="PF02581"/>
    </source>
</evidence>
<dbReference type="GO" id="GO:0000287">
    <property type="term" value="F:magnesium ion binding"/>
    <property type="evidence" value="ECO:0007669"/>
    <property type="project" value="UniProtKB-UniRule"/>
</dbReference>
<dbReference type="GO" id="GO:0009228">
    <property type="term" value="P:thiamine biosynthetic process"/>
    <property type="evidence" value="ECO:0007669"/>
    <property type="project" value="UniProtKB-KW"/>
</dbReference>
<dbReference type="EMBL" id="JBHTAH010000002">
    <property type="protein sequence ID" value="MFC7068701.1"/>
    <property type="molecule type" value="Genomic_DNA"/>
</dbReference>
<comment type="catalytic activity">
    <reaction evidence="6 9 10">
        <text>4-methyl-5-(2-phosphooxyethyl)-thiazole + 4-amino-2-methyl-5-(diphosphooxymethyl)pyrimidine + H(+) = thiamine phosphate + diphosphate</text>
        <dbReference type="Rhea" id="RHEA:22328"/>
        <dbReference type="ChEBI" id="CHEBI:15378"/>
        <dbReference type="ChEBI" id="CHEBI:33019"/>
        <dbReference type="ChEBI" id="CHEBI:37575"/>
        <dbReference type="ChEBI" id="CHEBI:57841"/>
        <dbReference type="ChEBI" id="CHEBI:58296"/>
        <dbReference type="EC" id="2.5.1.3"/>
    </reaction>
</comment>
<keyword evidence="2 9" id="KW-0808">Transferase</keyword>
<dbReference type="SUPFAM" id="SSF51391">
    <property type="entry name" value="Thiamin phosphate synthase"/>
    <property type="match status" value="1"/>
</dbReference>
<feature type="binding site" evidence="9">
    <location>
        <position position="70"/>
    </location>
    <ligand>
        <name>Mg(2+)</name>
        <dbReference type="ChEBI" id="CHEBI:18420"/>
    </ligand>
</feature>
<evidence type="ECO:0000256" key="9">
    <source>
        <dbReference type="HAMAP-Rule" id="MF_00097"/>
    </source>
</evidence>
<dbReference type="GeneID" id="81127103"/>